<keyword evidence="3" id="KW-1185">Reference proteome</keyword>
<accession>A0A9D4KT44</accession>
<reference evidence="2" key="2">
    <citation type="submission" date="2020-11" db="EMBL/GenBank/DDBJ databases">
        <authorList>
            <person name="McCartney M.A."/>
            <person name="Auch B."/>
            <person name="Kono T."/>
            <person name="Mallez S."/>
            <person name="Becker A."/>
            <person name="Gohl D.M."/>
            <person name="Silverstein K.A.T."/>
            <person name="Koren S."/>
            <person name="Bechman K.B."/>
            <person name="Herman A."/>
            <person name="Abrahante J.E."/>
            <person name="Garbe J."/>
        </authorList>
    </citation>
    <scope>NUCLEOTIDE SEQUENCE</scope>
    <source>
        <strain evidence="2">Duluth1</strain>
        <tissue evidence="2">Whole animal</tissue>
    </source>
</reference>
<dbReference type="AlphaFoldDB" id="A0A9D4KT44"/>
<feature type="region of interest" description="Disordered" evidence="1">
    <location>
        <begin position="39"/>
        <end position="64"/>
    </location>
</feature>
<protein>
    <submittedName>
        <fullName evidence="2">Uncharacterized protein</fullName>
    </submittedName>
</protein>
<organism evidence="2 3">
    <name type="scientific">Dreissena polymorpha</name>
    <name type="common">Zebra mussel</name>
    <name type="synonym">Mytilus polymorpha</name>
    <dbReference type="NCBI Taxonomy" id="45954"/>
    <lineage>
        <taxon>Eukaryota</taxon>
        <taxon>Metazoa</taxon>
        <taxon>Spiralia</taxon>
        <taxon>Lophotrochozoa</taxon>
        <taxon>Mollusca</taxon>
        <taxon>Bivalvia</taxon>
        <taxon>Autobranchia</taxon>
        <taxon>Heteroconchia</taxon>
        <taxon>Euheterodonta</taxon>
        <taxon>Imparidentia</taxon>
        <taxon>Neoheterodontei</taxon>
        <taxon>Myida</taxon>
        <taxon>Dreissenoidea</taxon>
        <taxon>Dreissenidae</taxon>
        <taxon>Dreissena</taxon>
    </lineage>
</organism>
<sequence>MRVYLKELHILSGERSSSPWCNGYGYREVTGSISTMGAFFRSPQKTPSTGSSPRKRTRERLYKP</sequence>
<evidence type="ECO:0000256" key="1">
    <source>
        <dbReference type="SAM" id="MobiDB-lite"/>
    </source>
</evidence>
<comment type="caution">
    <text evidence="2">The sequence shown here is derived from an EMBL/GenBank/DDBJ whole genome shotgun (WGS) entry which is preliminary data.</text>
</comment>
<name>A0A9D4KT44_DREPO</name>
<dbReference type="EMBL" id="JAIWYP010000003">
    <property type="protein sequence ID" value="KAH3845600.1"/>
    <property type="molecule type" value="Genomic_DNA"/>
</dbReference>
<reference evidence="2" key="1">
    <citation type="journal article" date="2019" name="bioRxiv">
        <title>The Genome of the Zebra Mussel, Dreissena polymorpha: A Resource for Invasive Species Research.</title>
        <authorList>
            <person name="McCartney M.A."/>
            <person name="Auch B."/>
            <person name="Kono T."/>
            <person name="Mallez S."/>
            <person name="Zhang Y."/>
            <person name="Obille A."/>
            <person name="Becker A."/>
            <person name="Abrahante J.E."/>
            <person name="Garbe J."/>
            <person name="Badalamenti J.P."/>
            <person name="Herman A."/>
            <person name="Mangelson H."/>
            <person name="Liachko I."/>
            <person name="Sullivan S."/>
            <person name="Sone E.D."/>
            <person name="Koren S."/>
            <person name="Silverstein K.A.T."/>
            <person name="Beckman K.B."/>
            <person name="Gohl D.M."/>
        </authorList>
    </citation>
    <scope>NUCLEOTIDE SEQUENCE</scope>
    <source>
        <strain evidence="2">Duluth1</strain>
        <tissue evidence="2">Whole animal</tissue>
    </source>
</reference>
<evidence type="ECO:0000313" key="3">
    <source>
        <dbReference type="Proteomes" id="UP000828390"/>
    </source>
</evidence>
<gene>
    <name evidence="2" type="ORF">DPMN_087881</name>
</gene>
<evidence type="ECO:0000313" key="2">
    <source>
        <dbReference type="EMBL" id="KAH3845600.1"/>
    </source>
</evidence>
<feature type="compositionally biased region" description="Polar residues" evidence="1">
    <location>
        <begin position="43"/>
        <end position="52"/>
    </location>
</feature>
<proteinExistence type="predicted"/>
<dbReference type="Proteomes" id="UP000828390">
    <property type="component" value="Unassembled WGS sequence"/>
</dbReference>